<dbReference type="EMBL" id="CASHTH010000888">
    <property type="protein sequence ID" value="CAI8008674.1"/>
    <property type="molecule type" value="Genomic_DNA"/>
</dbReference>
<dbReference type="PANTHER" id="PTHR10625">
    <property type="entry name" value="HISTONE DEACETYLASE HDAC1-RELATED"/>
    <property type="match status" value="1"/>
</dbReference>
<dbReference type="AlphaFoldDB" id="A0AA35RCH9"/>
<proteinExistence type="predicted"/>
<dbReference type="GO" id="GO:0000118">
    <property type="term" value="C:histone deacetylase complex"/>
    <property type="evidence" value="ECO:0007669"/>
    <property type="project" value="TreeGrafter"/>
</dbReference>
<dbReference type="GO" id="GO:0004407">
    <property type="term" value="F:histone deacetylase activity"/>
    <property type="evidence" value="ECO:0007669"/>
    <property type="project" value="TreeGrafter"/>
</dbReference>
<dbReference type="PANTHER" id="PTHR10625:SF38">
    <property type="entry name" value="HISTONE DEACETYLASE 6, ISOFORM G"/>
    <property type="match status" value="1"/>
</dbReference>
<accession>A0AA35RCH9</accession>
<organism evidence="2 3">
    <name type="scientific">Geodia barretti</name>
    <name type="common">Barrett's horny sponge</name>
    <dbReference type="NCBI Taxonomy" id="519541"/>
    <lineage>
        <taxon>Eukaryota</taxon>
        <taxon>Metazoa</taxon>
        <taxon>Porifera</taxon>
        <taxon>Demospongiae</taxon>
        <taxon>Heteroscleromorpha</taxon>
        <taxon>Tetractinellida</taxon>
        <taxon>Astrophorina</taxon>
        <taxon>Geodiidae</taxon>
        <taxon>Geodia</taxon>
    </lineage>
</organism>
<reference evidence="2" key="1">
    <citation type="submission" date="2023-03" db="EMBL/GenBank/DDBJ databases">
        <authorList>
            <person name="Steffen K."/>
            <person name="Cardenas P."/>
        </authorList>
    </citation>
    <scope>NUCLEOTIDE SEQUENCE</scope>
</reference>
<dbReference type="Gene3D" id="3.40.800.20">
    <property type="entry name" value="Histone deacetylase domain"/>
    <property type="match status" value="1"/>
</dbReference>
<feature type="non-terminal residue" evidence="2">
    <location>
        <position position="1"/>
    </location>
</feature>
<dbReference type="SUPFAM" id="SSF52768">
    <property type="entry name" value="Arginase/deacetylase"/>
    <property type="match status" value="1"/>
</dbReference>
<comment type="caution">
    <text evidence="2">The sequence shown here is derived from an EMBL/GenBank/DDBJ whole genome shotgun (WGS) entry which is preliminary data.</text>
</comment>
<sequence>RDDGGLSAGKRGEFGEAFCSRTPRWRCHFVPPQGLGDRPFASKAHEPCSKPGLLYDARMREHENEGNPSHPESPDRISRIWSLLRERGLVERCCLVEAREATKEEILKIHSEEHYVTMETTREKSTEELREMARDYNSVYLHKVG</sequence>
<dbReference type="InterPro" id="IPR023696">
    <property type="entry name" value="Ureohydrolase_dom_sf"/>
</dbReference>
<evidence type="ECO:0000313" key="2">
    <source>
        <dbReference type="EMBL" id="CAI8008674.1"/>
    </source>
</evidence>
<dbReference type="InterPro" id="IPR037138">
    <property type="entry name" value="His_deacetylse_dom_sf"/>
</dbReference>
<keyword evidence="3" id="KW-1185">Reference proteome</keyword>
<feature type="domain" description="Histone deacetylase" evidence="1">
    <location>
        <begin position="70"/>
        <end position="129"/>
    </location>
</feature>
<dbReference type="Proteomes" id="UP001174909">
    <property type="component" value="Unassembled WGS sequence"/>
</dbReference>
<protein>
    <submittedName>
        <fullName evidence="2">Histone deacetylase 6</fullName>
    </submittedName>
</protein>
<gene>
    <name evidence="2" type="ORF">GBAR_LOCUS5933</name>
</gene>
<evidence type="ECO:0000313" key="3">
    <source>
        <dbReference type="Proteomes" id="UP001174909"/>
    </source>
</evidence>
<dbReference type="Pfam" id="PF00850">
    <property type="entry name" value="Hist_deacetyl"/>
    <property type="match status" value="1"/>
</dbReference>
<name>A0AA35RCH9_GEOBA</name>
<dbReference type="GO" id="GO:0040029">
    <property type="term" value="P:epigenetic regulation of gene expression"/>
    <property type="evidence" value="ECO:0007669"/>
    <property type="project" value="TreeGrafter"/>
</dbReference>
<dbReference type="InterPro" id="IPR023801">
    <property type="entry name" value="His_deacetylse_dom"/>
</dbReference>
<evidence type="ECO:0000259" key="1">
    <source>
        <dbReference type="Pfam" id="PF00850"/>
    </source>
</evidence>